<keyword evidence="3 9" id="KW-0540">Nuclease</keyword>
<keyword evidence="8 9" id="KW-0051">Antiviral defense</keyword>
<keyword evidence="5 9" id="KW-0255">Endonuclease</keyword>
<evidence type="ECO:0000256" key="9">
    <source>
        <dbReference type="HAMAP-Rule" id="MF_01471"/>
    </source>
</evidence>
<comment type="function">
    <text evidence="9">CRISPR (clustered regularly interspaced short palindromic repeat), is an adaptive immune system that provides protection against mobile genetic elements (viruses, transposable elements and conjugative plasmids). CRISPR clusters contain sequences complementary to antecedent mobile elements and target invading nucleic acids. CRISPR clusters are transcribed and processed into CRISPR RNA (crRNA). Functions as a ssRNA-specific endoribonuclease. Involved in the integration of spacer DNA into the CRISPR cassette.</text>
</comment>
<feature type="binding site" evidence="9">
    <location>
        <position position="15"/>
    </location>
    <ligand>
        <name>Mg(2+)</name>
        <dbReference type="ChEBI" id="CHEBI:18420"/>
        <note>catalytic</note>
    </ligand>
</feature>
<evidence type="ECO:0000256" key="7">
    <source>
        <dbReference type="ARBA" id="ARBA00022842"/>
    </source>
</evidence>
<evidence type="ECO:0000313" key="11">
    <source>
        <dbReference type="Proteomes" id="UP000001285"/>
    </source>
</evidence>
<keyword evidence="7 9" id="KW-0460">Magnesium</keyword>
<dbReference type="eggNOG" id="COG3512">
    <property type="taxonomic scope" value="Bacteria"/>
</dbReference>
<comment type="similarity">
    <text evidence="2 9">Belongs to the CRISPR-associated endoribonuclease Cas2 protein family.</text>
</comment>
<evidence type="ECO:0000313" key="10">
    <source>
        <dbReference type="EMBL" id="AEN99268.1"/>
    </source>
</evidence>
<dbReference type="GO" id="GO:0043571">
    <property type="term" value="P:maintenance of CRISPR repeat elements"/>
    <property type="evidence" value="ECO:0007669"/>
    <property type="project" value="UniProtKB-UniRule"/>
</dbReference>
<gene>
    <name evidence="9" type="primary">cas2</name>
    <name evidence="10" type="ordered locus">LSA_08650</name>
</gene>
<protein>
    <recommendedName>
        <fullName evidence="9">CRISPR-associated endoribonuclease Cas2</fullName>
        <ecNumber evidence="9">3.1.-.-</ecNumber>
    </recommendedName>
</protein>
<dbReference type="NCBIfam" id="TIGR01573">
    <property type="entry name" value="cas2"/>
    <property type="match status" value="1"/>
</dbReference>
<dbReference type="EMBL" id="CP002461">
    <property type="protein sequence ID" value="AEN99268.1"/>
    <property type="molecule type" value="Genomic_DNA"/>
</dbReference>
<comment type="cofactor">
    <cofactor evidence="1 9">
        <name>Mg(2+)</name>
        <dbReference type="ChEBI" id="CHEBI:18420"/>
    </cofactor>
</comment>
<evidence type="ECO:0000256" key="5">
    <source>
        <dbReference type="ARBA" id="ARBA00022759"/>
    </source>
</evidence>
<organism evidence="10 11">
    <name type="scientific">Fructilactobacillus sanfranciscensis (strain TMW 1.1304)</name>
    <name type="common">Lactobacillus sanfranciscensis</name>
    <dbReference type="NCBI Taxonomy" id="714313"/>
    <lineage>
        <taxon>Bacteria</taxon>
        <taxon>Bacillati</taxon>
        <taxon>Bacillota</taxon>
        <taxon>Bacilli</taxon>
        <taxon>Lactobacillales</taxon>
        <taxon>Lactobacillaceae</taxon>
        <taxon>Fructilactobacillus</taxon>
    </lineage>
</organism>
<dbReference type="GO" id="GO:0046872">
    <property type="term" value="F:metal ion binding"/>
    <property type="evidence" value="ECO:0007669"/>
    <property type="project" value="UniProtKB-UniRule"/>
</dbReference>
<dbReference type="SUPFAM" id="SSF143430">
    <property type="entry name" value="TTP0101/SSO1404-like"/>
    <property type="match status" value="1"/>
</dbReference>
<sequence>MEMRYRVMRLIVMFDLPVETSEEKRNYRKFRKELINEGFLMIQYSVYAKVCVSRQSATFTENRISTYLPSKGLVQTLMVTEKQYNSMNFLIGEKKDDVRNTSDRTVII</sequence>
<dbReference type="GO" id="GO:0004521">
    <property type="term" value="F:RNA endonuclease activity"/>
    <property type="evidence" value="ECO:0007669"/>
    <property type="project" value="InterPro"/>
</dbReference>
<evidence type="ECO:0000256" key="3">
    <source>
        <dbReference type="ARBA" id="ARBA00022722"/>
    </source>
</evidence>
<dbReference type="STRING" id="714313.LSA_08650"/>
<dbReference type="Proteomes" id="UP000001285">
    <property type="component" value="Chromosome"/>
</dbReference>
<name>G2KVM4_FRUST</name>
<dbReference type="EC" id="3.1.-.-" evidence="9"/>
<evidence type="ECO:0000256" key="4">
    <source>
        <dbReference type="ARBA" id="ARBA00022723"/>
    </source>
</evidence>
<dbReference type="AlphaFoldDB" id="G2KVM4"/>
<comment type="subunit">
    <text evidence="9">Homodimer, forms a heterotetramer with a Cas1 homodimer.</text>
</comment>
<accession>G2KVM4</accession>
<proteinExistence type="inferred from homology"/>
<evidence type="ECO:0000256" key="8">
    <source>
        <dbReference type="ARBA" id="ARBA00023118"/>
    </source>
</evidence>
<dbReference type="Gene3D" id="3.30.70.240">
    <property type="match status" value="1"/>
</dbReference>
<dbReference type="GO" id="GO:0051607">
    <property type="term" value="P:defense response to virus"/>
    <property type="evidence" value="ECO:0007669"/>
    <property type="project" value="UniProtKB-UniRule"/>
</dbReference>
<dbReference type="HOGENOM" id="CLU_150500_1_1_9"/>
<dbReference type="KEGG" id="lsn:LSA_08650"/>
<keyword evidence="4 9" id="KW-0479">Metal-binding</keyword>
<keyword evidence="6 9" id="KW-0378">Hydrolase</keyword>
<evidence type="ECO:0000256" key="2">
    <source>
        <dbReference type="ARBA" id="ARBA00009959"/>
    </source>
</evidence>
<reference evidence="10 11" key="1">
    <citation type="journal article" date="2011" name="Microb. Cell Fact.">
        <title>Genomic analysis reveals Lactobacillus sanfranciscensis as stable element in traditional sourdoughs.</title>
        <authorList>
            <person name="Vogel R.F."/>
            <person name="Pavlovic M."/>
            <person name="Ehrmann M.A."/>
            <person name="Wiezer A."/>
            <person name="Liesegang H."/>
            <person name="Offschanka S."/>
            <person name="Voget S."/>
            <person name="Angelov A."/>
            <person name="Bocker G."/>
            <person name="Liebl W."/>
        </authorList>
    </citation>
    <scope>NUCLEOTIDE SEQUENCE [LARGE SCALE GENOMIC DNA]</scope>
    <source>
        <strain evidence="10 11">TMW 1.1304</strain>
    </source>
</reference>
<dbReference type="InterPro" id="IPR021127">
    <property type="entry name" value="CRISPR_associated_Cas2"/>
</dbReference>
<dbReference type="GO" id="GO:0016787">
    <property type="term" value="F:hydrolase activity"/>
    <property type="evidence" value="ECO:0007669"/>
    <property type="project" value="UniProtKB-KW"/>
</dbReference>
<dbReference type="InterPro" id="IPR019199">
    <property type="entry name" value="Virulence_VapD/CRISPR_Cas2"/>
</dbReference>
<keyword evidence="11" id="KW-1185">Reference proteome</keyword>
<dbReference type="Pfam" id="PF09827">
    <property type="entry name" value="CRISPR_Cas2"/>
    <property type="match status" value="1"/>
</dbReference>
<dbReference type="HAMAP" id="MF_01471">
    <property type="entry name" value="Cas2"/>
    <property type="match status" value="1"/>
</dbReference>
<evidence type="ECO:0000256" key="1">
    <source>
        <dbReference type="ARBA" id="ARBA00001946"/>
    </source>
</evidence>
<evidence type="ECO:0000256" key="6">
    <source>
        <dbReference type="ARBA" id="ARBA00022801"/>
    </source>
</evidence>